<protein>
    <submittedName>
        <fullName evidence="1">Uncharacterized protein</fullName>
    </submittedName>
</protein>
<evidence type="ECO:0000313" key="2">
    <source>
        <dbReference type="Proteomes" id="UP000652761"/>
    </source>
</evidence>
<organism evidence="1 2">
    <name type="scientific">Colocasia esculenta</name>
    <name type="common">Wild taro</name>
    <name type="synonym">Arum esculentum</name>
    <dbReference type="NCBI Taxonomy" id="4460"/>
    <lineage>
        <taxon>Eukaryota</taxon>
        <taxon>Viridiplantae</taxon>
        <taxon>Streptophyta</taxon>
        <taxon>Embryophyta</taxon>
        <taxon>Tracheophyta</taxon>
        <taxon>Spermatophyta</taxon>
        <taxon>Magnoliopsida</taxon>
        <taxon>Liliopsida</taxon>
        <taxon>Araceae</taxon>
        <taxon>Aroideae</taxon>
        <taxon>Colocasieae</taxon>
        <taxon>Colocasia</taxon>
    </lineage>
</organism>
<dbReference type="AlphaFoldDB" id="A0A843X4B2"/>
<dbReference type="Proteomes" id="UP000652761">
    <property type="component" value="Unassembled WGS sequence"/>
</dbReference>
<keyword evidence="2" id="KW-1185">Reference proteome</keyword>
<sequence>MTQFGFSFDVFLPSSPAQFLSSLSTGMEQQDERAFRCFCGRVIICLLLNNCNHLWPWDLQKMDSAASSIQGICLSAQNTLFKLFSLDPPRFDG</sequence>
<reference evidence="1" key="1">
    <citation type="submission" date="2017-07" db="EMBL/GenBank/DDBJ databases">
        <title>Taro Niue Genome Assembly and Annotation.</title>
        <authorList>
            <person name="Atibalentja N."/>
            <person name="Keating K."/>
            <person name="Fields C.J."/>
        </authorList>
    </citation>
    <scope>NUCLEOTIDE SEQUENCE</scope>
    <source>
        <strain evidence="1">Niue_2</strain>
        <tissue evidence="1">Leaf</tissue>
    </source>
</reference>
<accession>A0A843X4B2</accession>
<comment type="caution">
    <text evidence="1">The sequence shown here is derived from an EMBL/GenBank/DDBJ whole genome shotgun (WGS) entry which is preliminary data.</text>
</comment>
<evidence type="ECO:0000313" key="1">
    <source>
        <dbReference type="EMBL" id="MQM13641.1"/>
    </source>
</evidence>
<name>A0A843X4B2_COLES</name>
<proteinExistence type="predicted"/>
<gene>
    <name evidence="1" type="ORF">Taro_046567</name>
</gene>
<dbReference type="EMBL" id="NMUH01005762">
    <property type="protein sequence ID" value="MQM13641.1"/>
    <property type="molecule type" value="Genomic_DNA"/>
</dbReference>